<feature type="transmembrane region" description="Helical" evidence="5">
    <location>
        <begin position="83"/>
        <end position="103"/>
    </location>
</feature>
<dbReference type="EMBL" id="CP014339">
    <property type="protein sequence ID" value="AQX51324.1"/>
    <property type="molecule type" value="Genomic_DNA"/>
</dbReference>
<keyword evidence="4 5" id="KW-0472">Membrane</keyword>
<dbReference type="Pfam" id="PF07291">
    <property type="entry name" value="MauE"/>
    <property type="match status" value="1"/>
</dbReference>
<gene>
    <name evidence="7" type="ORF">AYC66_11825</name>
    <name evidence="8" type="ORF">BAY09_12775</name>
</gene>
<evidence type="ECO:0000259" key="6">
    <source>
        <dbReference type="Pfam" id="PF07291"/>
    </source>
</evidence>
<name>A0A494J8G9_9FLAO</name>
<keyword evidence="2 5" id="KW-0812">Transmembrane</keyword>
<evidence type="ECO:0000256" key="3">
    <source>
        <dbReference type="ARBA" id="ARBA00022989"/>
    </source>
</evidence>
<evidence type="ECO:0000256" key="1">
    <source>
        <dbReference type="ARBA" id="ARBA00004141"/>
    </source>
</evidence>
<organism evidence="8">
    <name type="scientific">Elizabethkingia anophelis</name>
    <dbReference type="NCBI Taxonomy" id="1117645"/>
    <lineage>
        <taxon>Bacteria</taxon>
        <taxon>Pseudomonadati</taxon>
        <taxon>Bacteroidota</taxon>
        <taxon>Flavobacteriia</taxon>
        <taxon>Flavobacteriales</taxon>
        <taxon>Weeksellaceae</taxon>
        <taxon>Elizabethkingia</taxon>
    </lineage>
</organism>
<reference evidence="7 9" key="1">
    <citation type="submission" date="2016-02" db="EMBL/GenBank/DDBJ databases">
        <authorList>
            <person name="Nicholson A.C."/>
            <person name="Humrighouse B.W."/>
            <person name="Loparev V."/>
            <person name="Emery B."/>
            <person name="Graziano J."/>
            <person name="McQuiston J.R."/>
        </authorList>
    </citation>
    <scope>NUCLEOTIDE SEQUENCE [LARGE SCALE GENOMIC DNA]</scope>
    <source>
        <strain evidence="7 9">E6809</strain>
    </source>
</reference>
<sequence length="158" mass="18020">METPNFIYKDVNRLKSYIVLTVTIFFVVLFSYASISKLLDFEKFQSQIASTISPLSYAPLISSALIFSELLTVLLLSLHRIRLIGLYMCLGLMGIFTGYIYTILNYSQIVPCSCGGILQNMDWWTHLYFNTGCIIALVIAIACEKKENNYLKKYLPKT</sequence>
<reference evidence="8" key="2">
    <citation type="submission" date="2016-06" db="EMBL/GenBank/DDBJ databases">
        <authorList>
            <person name="Nicholson A.C."/>
        </authorList>
    </citation>
    <scope>NUCLEOTIDE SEQUENCE [LARGE SCALE GENOMIC DNA]</scope>
    <source>
        <strain evidence="8">E6809</strain>
    </source>
</reference>
<feature type="domain" description="Methylamine utilisation protein MauE" evidence="6">
    <location>
        <begin position="16"/>
        <end position="141"/>
    </location>
</feature>
<protein>
    <recommendedName>
        <fullName evidence="6">Methylamine utilisation protein MauE domain-containing protein</fullName>
    </recommendedName>
</protein>
<dbReference type="GO" id="GO:0030416">
    <property type="term" value="P:methylamine metabolic process"/>
    <property type="evidence" value="ECO:0007669"/>
    <property type="project" value="InterPro"/>
</dbReference>
<comment type="subcellular location">
    <subcellularLocation>
        <location evidence="1">Membrane</location>
        <topology evidence="1">Multi-pass membrane protein</topology>
    </subcellularLocation>
</comment>
<evidence type="ECO:0000313" key="9">
    <source>
        <dbReference type="Proteomes" id="UP000189738"/>
    </source>
</evidence>
<dbReference type="AlphaFoldDB" id="A0A494J8G9"/>
<accession>A0A494J8G9</accession>
<dbReference type="GO" id="GO:0016020">
    <property type="term" value="C:membrane"/>
    <property type="evidence" value="ECO:0007669"/>
    <property type="project" value="UniProtKB-SubCell"/>
</dbReference>
<proteinExistence type="predicted"/>
<dbReference type="InterPro" id="IPR009908">
    <property type="entry name" value="Methylamine_util_MauE"/>
</dbReference>
<feature type="transmembrane region" description="Helical" evidence="5">
    <location>
        <begin position="123"/>
        <end position="143"/>
    </location>
</feature>
<dbReference type="EMBL" id="MAHS01000003">
    <property type="protein sequence ID" value="OPB52045.1"/>
    <property type="molecule type" value="Genomic_DNA"/>
</dbReference>
<evidence type="ECO:0000256" key="4">
    <source>
        <dbReference type="ARBA" id="ARBA00023136"/>
    </source>
</evidence>
<evidence type="ECO:0000256" key="2">
    <source>
        <dbReference type="ARBA" id="ARBA00022692"/>
    </source>
</evidence>
<evidence type="ECO:0000313" key="8">
    <source>
        <dbReference type="EMBL" id="OPB52045.1"/>
    </source>
</evidence>
<evidence type="ECO:0000313" key="7">
    <source>
        <dbReference type="EMBL" id="AQX51324.1"/>
    </source>
</evidence>
<dbReference type="Proteomes" id="UP000189738">
    <property type="component" value="Chromosome"/>
</dbReference>
<keyword evidence="3 5" id="KW-1133">Transmembrane helix</keyword>
<dbReference type="RefSeq" id="WP_078719918.1">
    <property type="nucleotide sequence ID" value="NZ_CP014339.1"/>
</dbReference>
<feature type="transmembrane region" description="Helical" evidence="5">
    <location>
        <begin position="55"/>
        <end position="76"/>
    </location>
</feature>
<evidence type="ECO:0000256" key="5">
    <source>
        <dbReference type="SAM" id="Phobius"/>
    </source>
</evidence>
<feature type="transmembrane region" description="Helical" evidence="5">
    <location>
        <begin position="17"/>
        <end position="35"/>
    </location>
</feature>